<evidence type="ECO:0000259" key="7">
    <source>
        <dbReference type="PROSITE" id="PS50066"/>
    </source>
</evidence>
<keyword evidence="2" id="KW-0805">Transcription regulation</keyword>
<accession>A0AAD3SUB2</accession>
<evidence type="ECO:0000256" key="5">
    <source>
        <dbReference type="ARBA" id="ARBA00023242"/>
    </source>
</evidence>
<evidence type="ECO:0000256" key="2">
    <source>
        <dbReference type="ARBA" id="ARBA00023015"/>
    </source>
</evidence>
<evidence type="ECO:0000256" key="3">
    <source>
        <dbReference type="ARBA" id="ARBA00023125"/>
    </source>
</evidence>
<dbReference type="CDD" id="cd00265">
    <property type="entry name" value="MADS_MEF2_like"/>
    <property type="match status" value="1"/>
</dbReference>
<evidence type="ECO:0000313" key="10">
    <source>
        <dbReference type="Proteomes" id="UP001279734"/>
    </source>
</evidence>
<evidence type="ECO:0000256" key="6">
    <source>
        <dbReference type="SAM" id="Coils"/>
    </source>
</evidence>
<evidence type="ECO:0000256" key="4">
    <source>
        <dbReference type="ARBA" id="ARBA00023163"/>
    </source>
</evidence>
<protein>
    <submittedName>
        <fullName evidence="9">Uncharacterized protein</fullName>
    </submittedName>
</protein>
<dbReference type="PRINTS" id="PR00404">
    <property type="entry name" value="MADSDOMAIN"/>
</dbReference>
<proteinExistence type="predicted"/>
<dbReference type="Proteomes" id="UP001279734">
    <property type="component" value="Unassembled WGS sequence"/>
</dbReference>
<comment type="subcellular location">
    <subcellularLocation>
        <location evidence="1">Nucleus</location>
    </subcellularLocation>
</comment>
<dbReference type="AlphaFoldDB" id="A0AAD3SUB2"/>
<dbReference type="Pfam" id="PF00319">
    <property type="entry name" value="SRF-TF"/>
    <property type="match status" value="1"/>
</dbReference>
<dbReference type="EMBL" id="BSYO01000017">
    <property type="protein sequence ID" value="GMH17242.1"/>
    <property type="molecule type" value="Genomic_DNA"/>
</dbReference>
<dbReference type="GO" id="GO:0045944">
    <property type="term" value="P:positive regulation of transcription by RNA polymerase II"/>
    <property type="evidence" value="ECO:0007669"/>
    <property type="project" value="InterPro"/>
</dbReference>
<keyword evidence="10" id="KW-1185">Reference proteome</keyword>
<dbReference type="SUPFAM" id="SSF55455">
    <property type="entry name" value="SRF-like"/>
    <property type="match status" value="1"/>
</dbReference>
<organism evidence="9 10">
    <name type="scientific">Nepenthes gracilis</name>
    <name type="common">Slender pitcher plant</name>
    <dbReference type="NCBI Taxonomy" id="150966"/>
    <lineage>
        <taxon>Eukaryota</taxon>
        <taxon>Viridiplantae</taxon>
        <taxon>Streptophyta</taxon>
        <taxon>Embryophyta</taxon>
        <taxon>Tracheophyta</taxon>
        <taxon>Spermatophyta</taxon>
        <taxon>Magnoliopsida</taxon>
        <taxon>eudicotyledons</taxon>
        <taxon>Gunneridae</taxon>
        <taxon>Pentapetalae</taxon>
        <taxon>Caryophyllales</taxon>
        <taxon>Nepenthaceae</taxon>
        <taxon>Nepenthes</taxon>
    </lineage>
</organism>
<dbReference type="GO" id="GO:0046983">
    <property type="term" value="F:protein dimerization activity"/>
    <property type="evidence" value="ECO:0007669"/>
    <property type="project" value="InterPro"/>
</dbReference>
<gene>
    <name evidence="9" type="ORF">Nepgr_019083</name>
</gene>
<dbReference type="SMART" id="SM00432">
    <property type="entry name" value="MADS"/>
    <property type="match status" value="1"/>
</dbReference>
<keyword evidence="3" id="KW-0238">DNA-binding</keyword>
<feature type="coiled-coil region" evidence="6">
    <location>
        <begin position="86"/>
        <end position="131"/>
    </location>
</feature>
<dbReference type="GO" id="GO:0000977">
    <property type="term" value="F:RNA polymerase II transcription regulatory region sequence-specific DNA binding"/>
    <property type="evidence" value="ECO:0007669"/>
    <property type="project" value="InterPro"/>
</dbReference>
<dbReference type="PANTHER" id="PTHR48019">
    <property type="entry name" value="SERUM RESPONSE FACTOR HOMOLOG"/>
    <property type="match status" value="1"/>
</dbReference>
<sequence>MGRGKVELKRIENNISRQVTFSKRRTGLFKKAHELSVLCDAEVALIVFSSRGRLYQFTNLGHDGYALFPLTYITHLLGEDLGPLSVKELQNLEKQLEGALAQARQRKTQLMTEQMETLRRKERQLGDINQELKLKFQIGENNFRPVQSPWSFDAAAAAAASCYSLQPSQSSAIDCEPALQIGYKPEPILEIGYHHYGAQDEGPSNARGMGGAADPADFHQGWFL</sequence>
<keyword evidence="6" id="KW-0175">Coiled coil</keyword>
<evidence type="ECO:0000259" key="8">
    <source>
        <dbReference type="PROSITE" id="PS51297"/>
    </source>
</evidence>
<dbReference type="Gene3D" id="3.40.1810.10">
    <property type="entry name" value="Transcription factor, MADS-box"/>
    <property type="match status" value="1"/>
</dbReference>
<dbReference type="PROSITE" id="PS50066">
    <property type="entry name" value="MADS_BOX_2"/>
    <property type="match status" value="1"/>
</dbReference>
<evidence type="ECO:0000256" key="1">
    <source>
        <dbReference type="ARBA" id="ARBA00004123"/>
    </source>
</evidence>
<name>A0AAD3SUB2_NEPGR</name>
<dbReference type="InterPro" id="IPR033896">
    <property type="entry name" value="MEF2-like_N"/>
</dbReference>
<dbReference type="PROSITE" id="PS00350">
    <property type="entry name" value="MADS_BOX_1"/>
    <property type="match status" value="1"/>
</dbReference>
<dbReference type="InterPro" id="IPR050142">
    <property type="entry name" value="MADS-box/MEF2_TF"/>
</dbReference>
<dbReference type="Pfam" id="PF01486">
    <property type="entry name" value="K-box"/>
    <property type="match status" value="1"/>
</dbReference>
<keyword evidence="5" id="KW-0539">Nucleus</keyword>
<dbReference type="InterPro" id="IPR002487">
    <property type="entry name" value="TF_Kbox"/>
</dbReference>
<feature type="domain" description="MADS-box" evidence="7">
    <location>
        <begin position="1"/>
        <end position="61"/>
    </location>
</feature>
<keyword evidence="4" id="KW-0804">Transcription</keyword>
<reference evidence="9" key="1">
    <citation type="submission" date="2023-05" db="EMBL/GenBank/DDBJ databases">
        <title>Nepenthes gracilis genome sequencing.</title>
        <authorList>
            <person name="Fukushima K."/>
        </authorList>
    </citation>
    <scope>NUCLEOTIDE SEQUENCE</scope>
    <source>
        <strain evidence="9">SING2019-196</strain>
    </source>
</reference>
<dbReference type="InterPro" id="IPR036879">
    <property type="entry name" value="TF_MADSbox_sf"/>
</dbReference>
<dbReference type="PROSITE" id="PS51297">
    <property type="entry name" value="K_BOX"/>
    <property type="match status" value="1"/>
</dbReference>
<dbReference type="GO" id="GO:0003700">
    <property type="term" value="F:DNA-binding transcription factor activity"/>
    <property type="evidence" value="ECO:0007669"/>
    <property type="project" value="InterPro"/>
</dbReference>
<feature type="domain" description="K-box" evidence="8">
    <location>
        <begin position="33"/>
        <end position="142"/>
    </location>
</feature>
<dbReference type="InterPro" id="IPR002100">
    <property type="entry name" value="TF_MADSbox"/>
</dbReference>
<comment type="caution">
    <text evidence="9">The sequence shown here is derived from an EMBL/GenBank/DDBJ whole genome shotgun (WGS) entry which is preliminary data.</text>
</comment>
<dbReference type="GO" id="GO:0005634">
    <property type="term" value="C:nucleus"/>
    <property type="evidence" value="ECO:0007669"/>
    <property type="project" value="UniProtKB-SubCell"/>
</dbReference>
<evidence type="ECO:0000313" key="9">
    <source>
        <dbReference type="EMBL" id="GMH17242.1"/>
    </source>
</evidence>